<gene>
    <name evidence="5" type="ORF">SYNPS1DRAFT_17891</name>
</gene>
<dbReference type="InterPro" id="IPR023175">
    <property type="entry name" value="Vta1/CALS_N_sf"/>
</dbReference>
<comment type="subcellular location">
    <subcellularLocation>
        <location evidence="1">Endomembrane system</location>
    </subcellularLocation>
</comment>
<dbReference type="Gene3D" id="1.25.40.270">
    <property type="entry name" value="Vacuolar protein sorting-associated protein vta1"/>
    <property type="match status" value="1"/>
</dbReference>
<evidence type="ECO:0000313" key="5">
    <source>
        <dbReference type="EMBL" id="RKP23927.1"/>
    </source>
</evidence>
<name>A0A4P9YV97_9FUNG</name>
<evidence type="ECO:0000313" key="6">
    <source>
        <dbReference type="Proteomes" id="UP000278143"/>
    </source>
</evidence>
<dbReference type="AlphaFoldDB" id="A0A4P9YV97"/>
<dbReference type="InterPro" id="IPR039431">
    <property type="entry name" value="Vta1/CALS_N"/>
</dbReference>
<evidence type="ECO:0000256" key="3">
    <source>
        <dbReference type="SAM" id="MobiDB-lite"/>
    </source>
</evidence>
<dbReference type="GO" id="GO:0032511">
    <property type="term" value="P:late endosome to vacuole transport via multivesicular body sorting pathway"/>
    <property type="evidence" value="ECO:0007669"/>
    <property type="project" value="InterPro"/>
</dbReference>
<sequence>MSSLSIPSSLKFIAPFLAKGSEMQAHDAVIAYFCNVYAAQLAVEKGVADTESRTFLMALLERLEQEKAALAGHEALEDKAVSKAYVEQFALNIFKRADDEDRAAKATINTARSFQAAAVFMETCSTFDDLDDDIAQKIKYAKWRALEILKAIKHGQPVKPVSSETTPASMNDDDDGV</sequence>
<accession>A0A4P9YV97</accession>
<keyword evidence="2" id="KW-0472">Membrane</keyword>
<dbReference type="EMBL" id="KZ990571">
    <property type="protein sequence ID" value="RKP23927.1"/>
    <property type="molecule type" value="Genomic_DNA"/>
</dbReference>
<evidence type="ECO:0000256" key="1">
    <source>
        <dbReference type="ARBA" id="ARBA00004308"/>
    </source>
</evidence>
<proteinExistence type="predicted"/>
<dbReference type="OrthoDB" id="391137at2759"/>
<reference evidence="6" key="1">
    <citation type="journal article" date="2018" name="Nat. Microbiol.">
        <title>Leveraging single-cell genomics to expand the fungal tree of life.</title>
        <authorList>
            <person name="Ahrendt S.R."/>
            <person name="Quandt C.A."/>
            <person name="Ciobanu D."/>
            <person name="Clum A."/>
            <person name="Salamov A."/>
            <person name="Andreopoulos B."/>
            <person name="Cheng J.F."/>
            <person name="Woyke T."/>
            <person name="Pelin A."/>
            <person name="Henrissat B."/>
            <person name="Reynolds N.K."/>
            <person name="Benny G.L."/>
            <person name="Smith M.E."/>
            <person name="James T.Y."/>
            <person name="Grigoriev I.V."/>
        </authorList>
    </citation>
    <scope>NUCLEOTIDE SEQUENCE [LARGE SCALE GENOMIC DNA]</scope>
    <source>
        <strain evidence="6">Benny S71-1</strain>
    </source>
</reference>
<dbReference type="Pfam" id="PF04652">
    <property type="entry name" value="Vta1"/>
    <property type="match status" value="1"/>
</dbReference>
<protein>
    <submittedName>
        <fullName evidence="5">Vta1 like-domain-containing protein</fullName>
    </submittedName>
</protein>
<feature type="region of interest" description="Disordered" evidence="3">
    <location>
        <begin position="157"/>
        <end position="177"/>
    </location>
</feature>
<dbReference type="PANTHER" id="PTHR46009">
    <property type="entry name" value="VACUOLAR PROTEIN SORTING-ASSOCIATED PROTEIN VTA1 HOMOLOG"/>
    <property type="match status" value="1"/>
</dbReference>
<evidence type="ECO:0000256" key="2">
    <source>
        <dbReference type="ARBA" id="ARBA00023136"/>
    </source>
</evidence>
<keyword evidence="6" id="KW-1185">Reference proteome</keyword>
<dbReference type="GO" id="GO:0005771">
    <property type="term" value="C:multivesicular body"/>
    <property type="evidence" value="ECO:0007669"/>
    <property type="project" value="TreeGrafter"/>
</dbReference>
<feature type="domain" description="Vta1/callose synthase N-terminal" evidence="4">
    <location>
        <begin position="13"/>
        <end position="153"/>
    </location>
</feature>
<evidence type="ECO:0000259" key="4">
    <source>
        <dbReference type="Pfam" id="PF04652"/>
    </source>
</evidence>
<dbReference type="Proteomes" id="UP000278143">
    <property type="component" value="Unassembled WGS sequence"/>
</dbReference>
<dbReference type="InterPro" id="IPR044538">
    <property type="entry name" value="Vta1-like"/>
</dbReference>
<organism evidence="5 6">
    <name type="scientific">Syncephalis pseudoplumigaleata</name>
    <dbReference type="NCBI Taxonomy" id="1712513"/>
    <lineage>
        <taxon>Eukaryota</taxon>
        <taxon>Fungi</taxon>
        <taxon>Fungi incertae sedis</taxon>
        <taxon>Zoopagomycota</taxon>
        <taxon>Zoopagomycotina</taxon>
        <taxon>Zoopagomycetes</taxon>
        <taxon>Zoopagales</taxon>
        <taxon>Piptocephalidaceae</taxon>
        <taxon>Syncephalis</taxon>
    </lineage>
</organism>
<dbReference type="PANTHER" id="PTHR46009:SF1">
    <property type="entry name" value="VACUOLAR PROTEIN SORTING-ASSOCIATED PROTEIN VTA1 HOMOLOG"/>
    <property type="match status" value="1"/>
</dbReference>